<name>X6LUZ2_RETFI</name>
<comment type="caution">
    <text evidence="1">The sequence shown here is derived from an EMBL/GenBank/DDBJ whole genome shotgun (WGS) entry which is preliminary data.</text>
</comment>
<gene>
    <name evidence="1" type="ORF">RFI_32855</name>
</gene>
<reference evidence="1 2" key="1">
    <citation type="journal article" date="2013" name="Curr. Biol.">
        <title>The Genome of the Foraminiferan Reticulomyxa filosa.</title>
        <authorList>
            <person name="Glockner G."/>
            <person name="Hulsmann N."/>
            <person name="Schleicher M."/>
            <person name="Noegel A.A."/>
            <person name="Eichinger L."/>
            <person name="Gallinger C."/>
            <person name="Pawlowski J."/>
            <person name="Sierra R."/>
            <person name="Euteneuer U."/>
            <person name="Pillet L."/>
            <person name="Moustafa A."/>
            <person name="Platzer M."/>
            <person name="Groth M."/>
            <person name="Szafranski K."/>
            <person name="Schliwa M."/>
        </authorList>
    </citation>
    <scope>NUCLEOTIDE SEQUENCE [LARGE SCALE GENOMIC DNA]</scope>
</reference>
<evidence type="ECO:0000313" key="2">
    <source>
        <dbReference type="Proteomes" id="UP000023152"/>
    </source>
</evidence>
<keyword evidence="2" id="KW-1185">Reference proteome</keyword>
<accession>X6LUZ2</accession>
<protein>
    <submittedName>
        <fullName evidence="1">Uncharacterized protein</fullName>
    </submittedName>
</protein>
<dbReference type="InterPro" id="IPR014729">
    <property type="entry name" value="Rossmann-like_a/b/a_fold"/>
</dbReference>
<dbReference type="AlphaFoldDB" id="X6LUZ2"/>
<dbReference type="Proteomes" id="UP000023152">
    <property type="component" value="Unassembled WGS sequence"/>
</dbReference>
<dbReference type="Gene3D" id="3.40.50.620">
    <property type="entry name" value="HUPs"/>
    <property type="match status" value="1"/>
</dbReference>
<proteinExistence type="predicted"/>
<evidence type="ECO:0000313" key="1">
    <source>
        <dbReference type="EMBL" id="ETO04545.1"/>
    </source>
</evidence>
<dbReference type="EMBL" id="ASPP01029225">
    <property type="protein sequence ID" value="ETO04545.1"/>
    <property type="molecule type" value="Genomic_DNA"/>
</dbReference>
<organism evidence="1 2">
    <name type="scientific">Reticulomyxa filosa</name>
    <dbReference type="NCBI Taxonomy" id="46433"/>
    <lineage>
        <taxon>Eukaryota</taxon>
        <taxon>Sar</taxon>
        <taxon>Rhizaria</taxon>
        <taxon>Retaria</taxon>
        <taxon>Foraminifera</taxon>
        <taxon>Monothalamids</taxon>
        <taxon>Reticulomyxidae</taxon>
        <taxon>Reticulomyxa</taxon>
    </lineage>
</organism>
<sequence>MFGIFEMQKKKKKKMIDCAMVDTNECFASEFNHPTTTIVQFRQRLIETLGETANDIDIVWLKGSDNGMSMLPDQMEYVRQLIVVNRTDFAKLENDLLRRTRELNEEKGEKTSECPYYMVAYSKSSLNLSSTKIRQYCYDSDLESLRKLYSLHQLEKIAEYLIEHRLWSKEHCQLHCALFEGKEASVDNSTEEEKTVESIIGEIVTNEVSLKKKINKYI</sequence>